<evidence type="ECO:0000313" key="3">
    <source>
        <dbReference type="Proteomes" id="UP000829517"/>
    </source>
</evidence>
<feature type="transmembrane region" description="Helical" evidence="1">
    <location>
        <begin position="200"/>
        <end position="226"/>
    </location>
</feature>
<dbReference type="Proteomes" id="UP000829517">
    <property type="component" value="Unassembled WGS sequence"/>
</dbReference>
<keyword evidence="2" id="KW-0328">Glycosyltransferase</keyword>
<keyword evidence="2" id="KW-0808">Transferase</keyword>
<protein>
    <submittedName>
        <fullName evidence="2">Mannosyltransferase</fullName>
    </submittedName>
</protein>
<proteinExistence type="predicted"/>
<keyword evidence="1" id="KW-0812">Transmembrane</keyword>
<sequence length="453" mass="52881">MFDYWKKHKFSLLFIIASILFYFSFGYDLERTDFIKLISLYIALFYFFYKIIVFEKSNFLLLLIFGITARLVFIGATPNLSQDFYRFIWDGKLILNDINPYLHTPNELISKDLFSSEVFKTLYNGMGNLSASHYSNYPPVNQLLFFLSAFFGGESLLGNIITLRLFIILADIGILYFGLKIISLLKLPKHQIFWYFLNPFIAIELTGNLHFEGVMLFFLVAALYFILKNKWILGAVLIAISISVKLLPLLLLPLFLRWFIKDSKQLKASVLKLTAFYFIVGIGILATFLPFISSELINNYSATIGLWFRKFEFNASIYYIVREIGFYTKGYNIIETAGFRMAITVLLFIISLAIFRKNNQPKTLIVSMLMAVTFYFFMSTTVHPWYIATPLILCVFTNYKYPIIWSLVVALSYYAYSQSIFKENLWIVALEYIIIYSYFLLEVFIKKPLLKHL</sequence>
<name>A0ABS9J0K4_9FLAO</name>
<dbReference type="EMBL" id="JAETXX010000001">
    <property type="protein sequence ID" value="MCF8713965.1"/>
    <property type="molecule type" value="Genomic_DNA"/>
</dbReference>
<feature type="transmembrane region" description="Helical" evidence="1">
    <location>
        <begin position="59"/>
        <end position="77"/>
    </location>
</feature>
<keyword evidence="3" id="KW-1185">Reference proteome</keyword>
<organism evidence="2 3">
    <name type="scientific">Joostella atrarenae</name>
    <dbReference type="NCBI Taxonomy" id="679257"/>
    <lineage>
        <taxon>Bacteria</taxon>
        <taxon>Pseudomonadati</taxon>
        <taxon>Bacteroidota</taxon>
        <taxon>Flavobacteriia</taxon>
        <taxon>Flavobacteriales</taxon>
        <taxon>Flavobacteriaceae</taxon>
        <taxon>Joostella</taxon>
    </lineage>
</organism>
<reference evidence="2 3" key="1">
    <citation type="submission" date="2021-01" db="EMBL/GenBank/DDBJ databases">
        <title>Genome sequencing of Joostella atrarenae M1-2 (= KCTC 23194).</title>
        <authorList>
            <person name="Zakaria M.R."/>
            <person name="Lam M.Q."/>
            <person name="Chong C.S."/>
        </authorList>
    </citation>
    <scope>NUCLEOTIDE SEQUENCE [LARGE SCALE GENOMIC DNA]</scope>
    <source>
        <strain evidence="2 3">M1-2</strain>
    </source>
</reference>
<keyword evidence="1" id="KW-1133">Transmembrane helix</keyword>
<feature type="transmembrane region" description="Helical" evidence="1">
    <location>
        <begin position="12"/>
        <end position="28"/>
    </location>
</feature>
<feature type="transmembrane region" description="Helical" evidence="1">
    <location>
        <begin position="270"/>
        <end position="292"/>
    </location>
</feature>
<dbReference type="Pfam" id="PF26314">
    <property type="entry name" value="MptA_B_family"/>
    <property type="match status" value="1"/>
</dbReference>
<evidence type="ECO:0000313" key="2">
    <source>
        <dbReference type="EMBL" id="MCF8713965.1"/>
    </source>
</evidence>
<accession>A0ABS9J0K4</accession>
<dbReference type="GO" id="GO:0016757">
    <property type="term" value="F:glycosyltransferase activity"/>
    <property type="evidence" value="ECO:0007669"/>
    <property type="project" value="UniProtKB-KW"/>
</dbReference>
<comment type="caution">
    <text evidence="2">The sequence shown here is derived from an EMBL/GenBank/DDBJ whole genome shotgun (WGS) entry which is preliminary data.</text>
</comment>
<evidence type="ECO:0000256" key="1">
    <source>
        <dbReference type="SAM" id="Phobius"/>
    </source>
</evidence>
<feature type="transmembrane region" description="Helical" evidence="1">
    <location>
        <begin position="232"/>
        <end position="258"/>
    </location>
</feature>
<feature type="transmembrane region" description="Helical" evidence="1">
    <location>
        <begin position="337"/>
        <end position="355"/>
    </location>
</feature>
<feature type="transmembrane region" description="Helical" evidence="1">
    <location>
        <begin position="34"/>
        <end position="52"/>
    </location>
</feature>
<feature type="transmembrane region" description="Helical" evidence="1">
    <location>
        <begin position="399"/>
        <end position="416"/>
    </location>
</feature>
<feature type="transmembrane region" description="Helical" evidence="1">
    <location>
        <begin position="425"/>
        <end position="445"/>
    </location>
</feature>
<gene>
    <name evidence="2" type="ORF">JM658_03915</name>
</gene>
<feature type="transmembrane region" description="Helical" evidence="1">
    <location>
        <begin position="364"/>
        <end position="387"/>
    </location>
</feature>
<feature type="transmembrane region" description="Helical" evidence="1">
    <location>
        <begin position="156"/>
        <end position="179"/>
    </location>
</feature>
<keyword evidence="1" id="KW-0472">Membrane</keyword>